<feature type="domain" description="Signal transduction histidine kinase subgroup 3 dimerisation and phosphoacceptor" evidence="7">
    <location>
        <begin position="227"/>
        <end position="293"/>
    </location>
</feature>
<dbReference type="CDD" id="cd16917">
    <property type="entry name" value="HATPase_UhpB-NarQ-NarX-like"/>
    <property type="match status" value="1"/>
</dbReference>
<feature type="coiled-coil region" evidence="4">
    <location>
        <begin position="208"/>
        <end position="235"/>
    </location>
</feature>
<sequence length="425" mass="43247">MSGAITSGAGGARGGAPTLRVRGGATGVEAYTRVTLYCFAFLEPLMLLAMVGALATDPAEPTSARPLALVVLAVGLAHLVACLATTRAGLTRRTGRWRRRALGALAVTGGAGVAVALVLLPTGGMPYFSQDPRSAMIIAVGQFSCGALAVTARLRGLLLGAVGTGALAGAGALLDRTAGEAAALVGIGFTVTLAYAGSIRLTVWILDVVRALDSARAAEARLAVAEERLRFSRDLHDVVGRALSAVAVKSELAAELARRDDPRAVGEMLAVRSLAQDSLREARGVVAGYRAVDLDAELAGARSLLASAGIATRIVGDVGRLPAPVQEALAWVVREAVTNVVRHSEARTCTLDVAVDDDQVRLRVVNDGLARVAADRGADGSGGSGLAGLRERLAAVGGTLTAGRDGARFVLEAHAPRGPGAQVAA</sequence>
<evidence type="ECO:0000256" key="5">
    <source>
        <dbReference type="SAM" id="Phobius"/>
    </source>
</evidence>
<feature type="transmembrane region" description="Helical" evidence="5">
    <location>
        <begin position="102"/>
        <end position="120"/>
    </location>
</feature>
<evidence type="ECO:0000259" key="6">
    <source>
        <dbReference type="Pfam" id="PF02518"/>
    </source>
</evidence>
<dbReference type="PANTHER" id="PTHR24421">
    <property type="entry name" value="NITRATE/NITRITE SENSOR PROTEIN NARX-RELATED"/>
    <property type="match status" value="1"/>
</dbReference>
<keyword evidence="4" id="KW-0175">Coiled coil</keyword>
<evidence type="ECO:0000313" key="9">
    <source>
        <dbReference type="Proteomes" id="UP000293852"/>
    </source>
</evidence>
<keyword evidence="3" id="KW-0902">Two-component regulatory system</keyword>
<dbReference type="RefSeq" id="WP_130413687.1">
    <property type="nucleotide sequence ID" value="NZ_SGWX01000001.1"/>
</dbReference>
<feature type="transmembrane region" description="Helical" evidence="5">
    <location>
        <begin position="157"/>
        <end position="175"/>
    </location>
</feature>
<keyword evidence="5" id="KW-1133">Transmembrane helix</keyword>
<evidence type="ECO:0000256" key="4">
    <source>
        <dbReference type="SAM" id="Coils"/>
    </source>
</evidence>
<keyword evidence="9" id="KW-1185">Reference proteome</keyword>
<name>A0A4Q7M3V9_9MICO</name>
<keyword evidence="2 8" id="KW-0418">Kinase</keyword>
<protein>
    <submittedName>
        <fullName evidence="8">Two-component system sensor histidine kinase DesK</fullName>
    </submittedName>
</protein>
<keyword evidence="5" id="KW-0812">Transmembrane</keyword>
<feature type="domain" description="Histidine kinase/HSP90-like ATPase" evidence="6">
    <location>
        <begin position="326"/>
        <end position="412"/>
    </location>
</feature>
<dbReference type="SUPFAM" id="SSF55874">
    <property type="entry name" value="ATPase domain of HSP90 chaperone/DNA topoisomerase II/histidine kinase"/>
    <property type="match status" value="1"/>
</dbReference>
<feature type="transmembrane region" description="Helical" evidence="5">
    <location>
        <begin position="67"/>
        <end position="90"/>
    </location>
</feature>
<dbReference type="GO" id="GO:0016020">
    <property type="term" value="C:membrane"/>
    <property type="evidence" value="ECO:0007669"/>
    <property type="project" value="InterPro"/>
</dbReference>
<dbReference type="OrthoDB" id="5241784at2"/>
<proteinExistence type="predicted"/>
<feature type="transmembrane region" description="Helical" evidence="5">
    <location>
        <begin position="181"/>
        <end position="206"/>
    </location>
</feature>
<dbReference type="InterPro" id="IPR036890">
    <property type="entry name" value="HATPase_C_sf"/>
</dbReference>
<dbReference type="GO" id="GO:0000155">
    <property type="term" value="F:phosphorelay sensor kinase activity"/>
    <property type="evidence" value="ECO:0007669"/>
    <property type="project" value="InterPro"/>
</dbReference>
<evidence type="ECO:0000256" key="3">
    <source>
        <dbReference type="ARBA" id="ARBA00023012"/>
    </source>
</evidence>
<organism evidence="8 9">
    <name type="scientific">Xylanimonas ulmi</name>
    <dbReference type="NCBI Taxonomy" id="228973"/>
    <lineage>
        <taxon>Bacteria</taxon>
        <taxon>Bacillati</taxon>
        <taxon>Actinomycetota</taxon>
        <taxon>Actinomycetes</taxon>
        <taxon>Micrococcales</taxon>
        <taxon>Promicromonosporaceae</taxon>
        <taxon>Xylanimonas</taxon>
    </lineage>
</organism>
<keyword evidence="1" id="KW-0808">Transferase</keyword>
<keyword evidence="5" id="KW-0472">Membrane</keyword>
<dbReference type="Gene3D" id="1.20.5.1930">
    <property type="match status" value="1"/>
</dbReference>
<dbReference type="GO" id="GO:0046983">
    <property type="term" value="F:protein dimerization activity"/>
    <property type="evidence" value="ECO:0007669"/>
    <property type="project" value="InterPro"/>
</dbReference>
<evidence type="ECO:0000259" key="7">
    <source>
        <dbReference type="Pfam" id="PF07730"/>
    </source>
</evidence>
<dbReference type="Proteomes" id="UP000293852">
    <property type="component" value="Unassembled WGS sequence"/>
</dbReference>
<dbReference type="InterPro" id="IPR011712">
    <property type="entry name" value="Sig_transdc_His_kin_sub3_dim/P"/>
</dbReference>
<accession>A0A4Q7M3V9</accession>
<dbReference type="Pfam" id="PF02518">
    <property type="entry name" value="HATPase_c"/>
    <property type="match status" value="1"/>
</dbReference>
<dbReference type="EMBL" id="SGWX01000001">
    <property type="protein sequence ID" value="RZS61188.1"/>
    <property type="molecule type" value="Genomic_DNA"/>
</dbReference>
<reference evidence="8 9" key="1">
    <citation type="submission" date="2019-02" db="EMBL/GenBank/DDBJ databases">
        <title>Sequencing the genomes of 1000 actinobacteria strains.</title>
        <authorList>
            <person name="Klenk H.-P."/>
        </authorList>
    </citation>
    <scope>NUCLEOTIDE SEQUENCE [LARGE SCALE GENOMIC DNA]</scope>
    <source>
        <strain evidence="8 9">DSM 16932</strain>
    </source>
</reference>
<feature type="transmembrane region" description="Helical" evidence="5">
    <location>
        <begin position="34"/>
        <end position="55"/>
    </location>
</feature>
<dbReference type="PANTHER" id="PTHR24421:SF63">
    <property type="entry name" value="SENSOR HISTIDINE KINASE DESK"/>
    <property type="match status" value="1"/>
</dbReference>
<dbReference type="InterPro" id="IPR003594">
    <property type="entry name" value="HATPase_dom"/>
</dbReference>
<gene>
    <name evidence="8" type="ORF">EV386_1478</name>
</gene>
<evidence type="ECO:0000256" key="1">
    <source>
        <dbReference type="ARBA" id="ARBA00022679"/>
    </source>
</evidence>
<comment type="caution">
    <text evidence="8">The sequence shown here is derived from an EMBL/GenBank/DDBJ whole genome shotgun (WGS) entry which is preliminary data.</text>
</comment>
<evidence type="ECO:0000313" key="8">
    <source>
        <dbReference type="EMBL" id="RZS61188.1"/>
    </source>
</evidence>
<feature type="transmembrane region" description="Helical" evidence="5">
    <location>
        <begin position="132"/>
        <end position="150"/>
    </location>
</feature>
<dbReference type="InterPro" id="IPR050482">
    <property type="entry name" value="Sensor_HK_TwoCompSys"/>
</dbReference>
<evidence type="ECO:0000256" key="2">
    <source>
        <dbReference type="ARBA" id="ARBA00022777"/>
    </source>
</evidence>
<dbReference type="Gene3D" id="3.30.565.10">
    <property type="entry name" value="Histidine kinase-like ATPase, C-terminal domain"/>
    <property type="match status" value="1"/>
</dbReference>
<dbReference type="Pfam" id="PF07730">
    <property type="entry name" value="HisKA_3"/>
    <property type="match status" value="1"/>
</dbReference>
<dbReference type="AlphaFoldDB" id="A0A4Q7M3V9"/>